<dbReference type="OrthoDB" id="5519455at2"/>
<sequence>MIRHDWSLPWMTLCCMVGIAGAVGCSNEEGESLPAPESADATSDALQDFVWGEVAMNANEQFALIAEAVPGFGGLYFDQGQPVVHLTDLGVAEKAKVALEPVIERMLAPGRDPGGPAEVPEIRFEQGRYDWSQLFAWYGQIGDVLGMPDTVLTDIDEVKNRIRIGVSTEAAKQAVQKFVARMGVPDEACVIELVKPFEFTASTLQDRWWPPVAGLQIKNNSGGLCTLGWNADHFVMGRGFLTASHCTNTQGGTEGTLFRQAGNSILVPDFVGIEAHDNTYYSGFDCPATRVCRRSDSAFVKYHEPMTTGRLGKLAMPLARCASTVPSCLLDIIQDPAFLYQVANTSMPSSLAVGIDVDKIGRTTGQTHGPLAESCVDASIGGTSITLKCQYFVTAWASYGDSGGPVFRRHGTTSNVDAVGILWGGSPGRFGFSLLWEVENEMGGTGAFAFQ</sequence>
<evidence type="ECO:0008006" key="3">
    <source>
        <dbReference type="Google" id="ProtNLM"/>
    </source>
</evidence>
<accession>A0A0K1EAL7</accession>
<dbReference type="GO" id="GO:0006508">
    <property type="term" value="P:proteolysis"/>
    <property type="evidence" value="ECO:0007669"/>
    <property type="project" value="InterPro"/>
</dbReference>
<gene>
    <name evidence="1" type="ORF">CMC5_017440</name>
</gene>
<dbReference type="PROSITE" id="PS51257">
    <property type="entry name" value="PROKAR_LIPOPROTEIN"/>
    <property type="match status" value="1"/>
</dbReference>
<proteinExistence type="predicted"/>
<dbReference type="EMBL" id="CP012159">
    <property type="protein sequence ID" value="AKT37603.1"/>
    <property type="molecule type" value="Genomic_DNA"/>
</dbReference>
<dbReference type="Gene3D" id="2.40.10.10">
    <property type="entry name" value="Trypsin-like serine proteases"/>
    <property type="match status" value="2"/>
</dbReference>
<dbReference type="GO" id="GO:0004252">
    <property type="term" value="F:serine-type endopeptidase activity"/>
    <property type="evidence" value="ECO:0007669"/>
    <property type="project" value="InterPro"/>
</dbReference>
<dbReference type="Proteomes" id="UP000067626">
    <property type="component" value="Chromosome"/>
</dbReference>
<dbReference type="KEGG" id="ccro:CMC5_017440"/>
<dbReference type="InterPro" id="IPR018114">
    <property type="entry name" value="TRYPSIN_HIS"/>
</dbReference>
<protein>
    <recommendedName>
        <fullName evidence="3">Peptidase S1 domain-containing protein</fullName>
    </recommendedName>
</protein>
<evidence type="ECO:0000313" key="1">
    <source>
        <dbReference type="EMBL" id="AKT37603.1"/>
    </source>
</evidence>
<dbReference type="AlphaFoldDB" id="A0A0K1EAL7"/>
<organism evidence="1 2">
    <name type="scientific">Chondromyces crocatus</name>
    <dbReference type="NCBI Taxonomy" id="52"/>
    <lineage>
        <taxon>Bacteria</taxon>
        <taxon>Pseudomonadati</taxon>
        <taxon>Myxococcota</taxon>
        <taxon>Polyangia</taxon>
        <taxon>Polyangiales</taxon>
        <taxon>Polyangiaceae</taxon>
        <taxon>Chondromyces</taxon>
    </lineage>
</organism>
<keyword evidence="2" id="KW-1185">Reference proteome</keyword>
<dbReference type="RefSeq" id="WP_156338368.1">
    <property type="nucleotide sequence ID" value="NZ_CP012159.1"/>
</dbReference>
<name>A0A0K1EAL7_CHOCO</name>
<dbReference type="InterPro" id="IPR009003">
    <property type="entry name" value="Peptidase_S1_PA"/>
</dbReference>
<dbReference type="STRING" id="52.CMC5_017440"/>
<dbReference type="InterPro" id="IPR043504">
    <property type="entry name" value="Peptidase_S1_PA_chymotrypsin"/>
</dbReference>
<evidence type="ECO:0000313" key="2">
    <source>
        <dbReference type="Proteomes" id="UP000067626"/>
    </source>
</evidence>
<dbReference type="PROSITE" id="PS00134">
    <property type="entry name" value="TRYPSIN_HIS"/>
    <property type="match status" value="1"/>
</dbReference>
<reference evidence="1 2" key="1">
    <citation type="submission" date="2015-07" db="EMBL/GenBank/DDBJ databases">
        <title>Genome analysis of myxobacterium Chondromyces crocatus Cm c5 reveals a high potential for natural compound synthesis and the genetic basis for the loss of fruiting body formation.</title>
        <authorList>
            <person name="Zaburannyi N."/>
            <person name="Bunk B."/>
            <person name="Maier J."/>
            <person name="Overmann J."/>
            <person name="Mueller R."/>
        </authorList>
    </citation>
    <scope>NUCLEOTIDE SEQUENCE [LARGE SCALE GENOMIC DNA]</scope>
    <source>
        <strain evidence="1 2">Cm c5</strain>
    </source>
</reference>
<dbReference type="SUPFAM" id="SSF50494">
    <property type="entry name" value="Trypsin-like serine proteases"/>
    <property type="match status" value="1"/>
</dbReference>